<dbReference type="Proteomes" id="UP000540506">
    <property type="component" value="Unassembled WGS sequence"/>
</dbReference>
<protein>
    <submittedName>
        <fullName evidence="1">Uncharacterized protein</fullName>
    </submittedName>
</protein>
<gene>
    <name evidence="1" type="ORF">FHR34_001215</name>
</gene>
<evidence type="ECO:0000313" key="1">
    <source>
        <dbReference type="EMBL" id="MBB4922222.1"/>
    </source>
</evidence>
<reference evidence="1 2" key="1">
    <citation type="submission" date="2020-08" db="EMBL/GenBank/DDBJ databases">
        <title>Sequencing the genomes of 1000 actinobacteria strains.</title>
        <authorList>
            <person name="Klenk H.-P."/>
        </authorList>
    </citation>
    <scope>NUCLEOTIDE SEQUENCE [LARGE SCALE GENOMIC DNA]</scope>
    <source>
        <strain evidence="1 2">DSM 41654</strain>
    </source>
</reference>
<name>A0A7W7QYM5_KITKI</name>
<proteinExistence type="predicted"/>
<accession>A0A7W7QYM5</accession>
<dbReference type="AlphaFoldDB" id="A0A7W7QYM5"/>
<comment type="caution">
    <text evidence="1">The sequence shown here is derived from an EMBL/GenBank/DDBJ whole genome shotgun (WGS) entry which is preliminary data.</text>
</comment>
<dbReference type="RefSeq" id="WP_184934432.1">
    <property type="nucleotide sequence ID" value="NZ_JACHJV010000001.1"/>
</dbReference>
<keyword evidence="2" id="KW-1185">Reference proteome</keyword>
<dbReference type="EMBL" id="JACHJV010000001">
    <property type="protein sequence ID" value="MBB4922222.1"/>
    <property type="molecule type" value="Genomic_DNA"/>
</dbReference>
<sequence length="75" mass="8052">MARVACTEQPTPPRIAALAPALADDALPAICFQQVAEGIVAAYSPAQMDRPTAWQIMLDLFGNLRDVTPDWVVTA</sequence>
<evidence type="ECO:0000313" key="2">
    <source>
        <dbReference type="Proteomes" id="UP000540506"/>
    </source>
</evidence>
<organism evidence="1 2">
    <name type="scientific">Kitasatospora kifunensis</name>
    <name type="common">Streptomyces kifunensis</name>
    <dbReference type="NCBI Taxonomy" id="58351"/>
    <lineage>
        <taxon>Bacteria</taxon>
        <taxon>Bacillati</taxon>
        <taxon>Actinomycetota</taxon>
        <taxon>Actinomycetes</taxon>
        <taxon>Kitasatosporales</taxon>
        <taxon>Streptomycetaceae</taxon>
        <taxon>Kitasatospora</taxon>
    </lineage>
</organism>